<evidence type="ECO:0000313" key="5">
    <source>
        <dbReference type="EMBL" id="ATA86274.1"/>
    </source>
</evidence>
<dbReference type="Pfam" id="PF02565">
    <property type="entry name" value="RecO_C"/>
    <property type="match status" value="1"/>
</dbReference>
<evidence type="ECO:0000256" key="2">
    <source>
        <dbReference type="ARBA" id="ARBA00023172"/>
    </source>
</evidence>
<dbReference type="Proteomes" id="UP000217250">
    <property type="component" value="Chromosome"/>
</dbReference>
<dbReference type="KEGG" id="cgh:CGC50_03335"/>
<sequence length="236" mass="27470">MIRTKAIVLSHLKFRDTSLIVRCYTLEGVRSYLLKGVLSQKKKALSPAYFEPLSQLELVTTERNDGSLEYIKEAKVCFPYKKLQQSVIRSSVLFFLSEIGCSVLQEEHPNPSLFSFWEKSLQWYDRAEYFANFHLKFLVDLTLYLGVLPNTSAMELPYFDLEAGVFVAMHNGHSLMSEQDSLLLKFFLSHSLEEVCLLKISREERNGLLEQLLNYYLWHLPNFKIPKSWEVLKSVL</sequence>
<evidence type="ECO:0000256" key="1">
    <source>
        <dbReference type="ARBA" id="ARBA00022763"/>
    </source>
</evidence>
<organism evidence="5 6">
    <name type="scientific">Capnocytophaga gingivalis</name>
    <dbReference type="NCBI Taxonomy" id="1017"/>
    <lineage>
        <taxon>Bacteria</taxon>
        <taxon>Pseudomonadati</taxon>
        <taxon>Bacteroidota</taxon>
        <taxon>Flavobacteriia</taxon>
        <taxon>Flavobacteriales</taxon>
        <taxon>Flavobacteriaceae</taxon>
        <taxon>Capnocytophaga</taxon>
    </lineage>
</organism>
<dbReference type="InterPro" id="IPR022572">
    <property type="entry name" value="DNA_rep/recomb_RecO_N"/>
</dbReference>
<reference evidence="6" key="1">
    <citation type="submission" date="2017-06" db="EMBL/GenBank/DDBJ databases">
        <title>Capnocytophaga spp. assemblies.</title>
        <authorList>
            <person name="Gulvik C.A."/>
        </authorList>
    </citation>
    <scope>NUCLEOTIDE SEQUENCE [LARGE SCALE GENOMIC DNA]</scope>
    <source>
        <strain evidence="6">H1496</strain>
    </source>
</reference>
<dbReference type="GeneID" id="84807593"/>
<dbReference type="Pfam" id="PF11967">
    <property type="entry name" value="RecO_N"/>
    <property type="match status" value="1"/>
</dbReference>
<dbReference type="SUPFAM" id="SSF50249">
    <property type="entry name" value="Nucleic acid-binding proteins"/>
    <property type="match status" value="1"/>
</dbReference>
<dbReference type="PANTHER" id="PTHR33991:SF1">
    <property type="entry name" value="DNA REPAIR PROTEIN RECO"/>
    <property type="match status" value="1"/>
</dbReference>
<accession>A0A250FMF4</accession>
<evidence type="ECO:0000256" key="3">
    <source>
        <dbReference type="ARBA" id="ARBA00023204"/>
    </source>
</evidence>
<dbReference type="GO" id="GO:0006302">
    <property type="term" value="P:double-strand break repair"/>
    <property type="evidence" value="ECO:0007669"/>
    <property type="project" value="TreeGrafter"/>
</dbReference>
<dbReference type="GO" id="GO:0006310">
    <property type="term" value="P:DNA recombination"/>
    <property type="evidence" value="ECO:0007669"/>
    <property type="project" value="UniProtKB-KW"/>
</dbReference>
<proteinExistence type="predicted"/>
<dbReference type="InterPro" id="IPR003717">
    <property type="entry name" value="RecO"/>
</dbReference>
<dbReference type="OrthoDB" id="9789152at2"/>
<dbReference type="Gene3D" id="2.40.50.140">
    <property type="entry name" value="Nucleic acid-binding proteins"/>
    <property type="match status" value="1"/>
</dbReference>
<dbReference type="InterPro" id="IPR012340">
    <property type="entry name" value="NA-bd_OB-fold"/>
</dbReference>
<dbReference type="AlphaFoldDB" id="A0A250FMF4"/>
<keyword evidence="1" id="KW-0227">DNA damage</keyword>
<evidence type="ECO:0000313" key="6">
    <source>
        <dbReference type="Proteomes" id="UP000217250"/>
    </source>
</evidence>
<dbReference type="NCBIfam" id="TIGR00613">
    <property type="entry name" value="reco"/>
    <property type="match status" value="1"/>
</dbReference>
<dbReference type="SUPFAM" id="SSF57863">
    <property type="entry name" value="ArfGap/RecO-like zinc finger"/>
    <property type="match status" value="1"/>
</dbReference>
<evidence type="ECO:0000259" key="4">
    <source>
        <dbReference type="Pfam" id="PF11967"/>
    </source>
</evidence>
<keyword evidence="3" id="KW-0234">DNA repair</keyword>
<feature type="domain" description="DNA replication/recombination mediator RecO N-terminal" evidence="4">
    <location>
        <begin position="2"/>
        <end position="79"/>
    </location>
</feature>
<dbReference type="InterPro" id="IPR037278">
    <property type="entry name" value="ARFGAP/RecO"/>
</dbReference>
<dbReference type="EMBL" id="CP022386">
    <property type="protein sequence ID" value="ATA86274.1"/>
    <property type="molecule type" value="Genomic_DNA"/>
</dbReference>
<dbReference type="PANTHER" id="PTHR33991">
    <property type="entry name" value="DNA REPAIR PROTEIN RECO"/>
    <property type="match status" value="1"/>
</dbReference>
<dbReference type="RefSeq" id="WP_095909672.1">
    <property type="nucleotide sequence ID" value="NZ_CP022386.1"/>
</dbReference>
<keyword evidence="2" id="KW-0233">DNA recombination</keyword>
<name>A0A250FMF4_9FLAO</name>
<dbReference type="GO" id="GO:0043590">
    <property type="term" value="C:bacterial nucleoid"/>
    <property type="evidence" value="ECO:0007669"/>
    <property type="project" value="TreeGrafter"/>
</dbReference>
<gene>
    <name evidence="5" type="primary">recO</name>
    <name evidence="5" type="ORF">CGC50_03335</name>
</gene>
<protein>
    <submittedName>
        <fullName evidence="5">DNA repair protein RecO</fullName>
    </submittedName>
</protein>